<evidence type="ECO:0000313" key="4">
    <source>
        <dbReference type="Proteomes" id="UP000006683"/>
    </source>
</evidence>
<evidence type="ECO:0000256" key="1">
    <source>
        <dbReference type="ARBA" id="ARBA00023075"/>
    </source>
</evidence>
<dbReference type="Pfam" id="PF00111">
    <property type="entry name" value="Fer2"/>
    <property type="match status" value="1"/>
</dbReference>
<dbReference type="InterPro" id="IPR001041">
    <property type="entry name" value="2Fe-2S_ferredoxin-type"/>
</dbReference>
<feature type="domain" description="2Fe-2S ferredoxin-type" evidence="2">
    <location>
        <begin position="9"/>
        <end position="73"/>
    </location>
</feature>
<gene>
    <name evidence="3" type="ordered locus">Fbal_1948</name>
</gene>
<organism evidence="3 4">
    <name type="scientific">Ferrimonas balearica (strain DSM 9799 / CCM 4581 / KCTC 23876 / PAT)</name>
    <dbReference type="NCBI Taxonomy" id="550540"/>
    <lineage>
        <taxon>Bacteria</taxon>
        <taxon>Pseudomonadati</taxon>
        <taxon>Pseudomonadota</taxon>
        <taxon>Gammaproteobacteria</taxon>
        <taxon>Alteromonadales</taxon>
        <taxon>Ferrimonadaceae</taxon>
        <taxon>Ferrimonas</taxon>
    </lineage>
</organism>
<name>E1STN8_FERBD</name>
<dbReference type="GO" id="GO:0051537">
    <property type="term" value="F:2 iron, 2 sulfur cluster binding"/>
    <property type="evidence" value="ECO:0007669"/>
    <property type="project" value="InterPro"/>
</dbReference>
<dbReference type="OrthoDB" id="9796486at2"/>
<dbReference type="NCBIfam" id="NF007985">
    <property type="entry name" value="PRK10713.1"/>
    <property type="match status" value="1"/>
</dbReference>
<dbReference type="InterPro" id="IPR006058">
    <property type="entry name" value="2Fe2S_fd_BS"/>
</dbReference>
<dbReference type="InterPro" id="IPR012675">
    <property type="entry name" value="Beta-grasp_dom_sf"/>
</dbReference>
<dbReference type="InterPro" id="IPR036010">
    <property type="entry name" value="2Fe-2S_ferredoxin-like_sf"/>
</dbReference>
<proteinExistence type="predicted"/>
<dbReference type="PROSITE" id="PS00197">
    <property type="entry name" value="2FE2S_FER_1"/>
    <property type="match status" value="1"/>
</dbReference>
<sequence>MARVTLADGQELVHQDDRTPLLRSLESHGHYSECRNGYCGACKTVLAKGKVKYLTEPMAYLRPGQILPCCCVPDGDIELA</sequence>
<evidence type="ECO:0000313" key="3">
    <source>
        <dbReference type="EMBL" id="ADN76151.1"/>
    </source>
</evidence>
<dbReference type="GeneID" id="67182159"/>
<dbReference type="AlphaFoldDB" id="E1STN8"/>
<dbReference type="STRING" id="550540.Fbal_1948"/>
<evidence type="ECO:0000259" key="2">
    <source>
        <dbReference type="Pfam" id="PF00111"/>
    </source>
</evidence>
<dbReference type="CDD" id="cd00207">
    <property type="entry name" value="fer2"/>
    <property type="match status" value="1"/>
</dbReference>
<dbReference type="eggNOG" id="COG0633">
    <property type="taxonomic scope" value="Bacteria"/>
</dbReference>
<reference evidence="3 4" key="1">
    <citation type="journal article" date="2010" name="Stand. Genomic Sci.">
        <title>Complete genome sequence of Ferrimonas balearica type strain (PAT).</title>
        <authorList>
            <person name="Nolan M."/>
            <person name="Sikorski J."/>
            <person name="Davenport K."/>
            <person name="Lucas S."/>
            <person name="Glavina Del Rio T."/>
            <person name="Tice H."/>
            <person name="Cheng J."/>
            <person name="Goodwin L."/>
            <person name="Pitluck S."/>
            <person name="Liolios K."/>
            <person name="Ivanova N."/>
            <person name="Mavromatis K."/>
            <person name="Ovchinnikova G."/>
            <person name="Pati A."/>
            <person name="Chen A."/>
            <person name="Palaniappan K."/>
            <person name="Land M."/>
            <person name="Hauser L."/>
            <person name="Chang Y."/>
            <person name="Jeffries C."/>
            <person name="Tapia R."/>
            <person name="Brettin T."/>
            <person name="Detter J."/>
            <person name="Han C."/>
            <person name="Yasawong M."/>
            <person name="Rohde M."/>
            <person name="Tindall B."/>
            <person name="Goker M."/>
            <person name="Woyke T."/>
            <person name="Bristow J."/>
            <person name="Eisen J."/>
            <person name="Markowitz V."/>
            <person name="Hugenholtz P."/>
            <person name="Kyrpides N."/>
            <person name="Klenk H."/>
            <person name="Lapidus A."/>
        </authorList>
    </citation>
    <scope>NUCLEOTIDE SEQUENCE [LARGE SCALE GENOMIC DNA]</scope>
    <source>
        <strain evidence="4">DSM 9799 / CCM 4581 / KCTC 23876 / PAT</strain>
    </source>
</reference>
<dbReference type="Gene3D" id="3.10.20.30">
    <property type="match status" value="1"/>
</dbReference>
<dbReference type="RefSeq" id="WP_013345457.1">
    <property type="nucleotide sequence ID" value="NC_014541.1"/>
</dbReference>
<dbReference type="KEGG" id="fbl:Fbal_1948"/>
<dbReference type="HOGENOM" id="CLU_082632_6_1_6"/>
<dbReference type="Proteomes" id="UP000006683">
    <property type="component" value="Chromosome"/>
</dbReference>
<protein>
    <submittedName>
        <fullName evidence="3">Ferredoxin</fullName>
    </submittedName>
</protein>
<keyword evidence="1" id="KW-0830">Ubiquinone</keyword>
<dbReference type="EMBL" id="CP002209">
    <property type="protein sequence ID" value="ADN76151.1"/>
    <property type="molecule type" value="Genomic_DNA"/>
</dbReference>
<dbReference type="SUPFAM" id="SSF54292">
    <property type="entry name" value="2Fe-2S ferredoxin-like"/>
    <property type="match status" value="1"/>
</dbReference>
<accession>E1STN8</accession>
<keyword evidence="4" id="KW-1185">Reference proteome</keyword>